<proteinExistence type="inferred from homology"/>
<organism evidence="2 3">
    <name type="scientific">Mycobacterium helveticum</name>
    <dbReference type="NCBI Taxonomy" id="2592811"/>
    <lineage>
        <taxon>Bacteria</taxon>
        <taxon>Bacillati</taxon>
        <taxon>Actinomycetota</taxon>
        <taxon>Actinomycetes</taxon>
        <taxon>Mycobacteriales</taxon>
        <taxon>Mycobacteriaceae</taxon>
        <taxon>Mycobacterium</taxon>
    </lineage>
</organism>
<protein>
    <submittedName>
        <fullName evidence="2">YbhB/YbcL family Raf kinase inhibitor-like protein</fullName>
    </submittedName>
</protein>
<dbReference type="CDD" id="cd00865">
    <property type="entry name" value="PEBP_bact_arch"/>
    <property type="match status" value="1"/>
</dbReference>
<dbReference type="SUPFAM" id="SSF49777">
    <property type="entry name" value="PEBP-like"/>
    <property type="match status" value="1"/>
</dbReference>
<sequence length="181" mass="19233">MALLGRLLRGARAGEHRSPLAANAFDVPYAIRVTSAAFDDGAAMPPSSAGKGVGDNISPPLRWEGLPPGTRQVVLVIDDVDVPLHRPLLHTVAVIEPTVLEATAGSLRPGSPGMRFLRADLGHRGYAGPRPIPGHGPHHYRFQVFAIDEPIPAVVDSVKALLVAMRGHLLARGTLTGTYER</sequence>
<dbReference type="PANTHER" id="PTHR30289:SF1">
    <property type="entry name" value="PEBP (PHOSPHATIDYLETHANOLAMINE-BINDING PROTEIN) FAMILY PROTEIN"/>
    <property type="match status" value="1"/>
</dbReference>
<dbReference type="NCBIfam" id="TIGR00481">
    <property type="entry name" value="YbhB/YbcL family Raf kinase inhibitor-like protein"/>
    <property type="match status" value="1"/>
</dbReference>
<dbReference type="AlphaFoldDB" id="A0A557XF36"/>
<evidence type="ECO:0000256" key="1">
    <source>
        <dbReference type="ARBA" id="ARBA00007120"/>
    </source>
</evidence>
<accession>A0A557XF36</accession>
<dbReference type="RefSeq" id="WP_144955326.1">
    <property type="nucleotide sequence ID" value="NZ_VMQV01000117.1"/>
</dbReference>
<comment type="similarity">
    <text evidence="1">Belongs to the UPF0098 family.</text>
</comment>
<name>A0A557XF36_9MYCO</name>
<dbReference type="Proteomes" id="UP000320513">
    <property type="component" value="Unassembled WGS sequence"/>
</dbReference>
<keyword evidence="3" id="KW-1185">Reference proteome</keyword>
<dbReference type="Gene3D" id="3.90.280.10">
    <property type="entry name" value="PEBP-like"/>
    <property type="match status" value="1"/>
</dbReference>
<evidence type="ECO:0000313" key="2">
    <source>
        <dbReference type="EMBL" id="TVS84221.1"/>
    </source>
</evidence>
<dbReference type="Pfam" id="PF01161">
    <property type="entry name" value="PBP"/>
    <property type="match status" value="1"/>
</dbReference>
<dbReference type="InterPro" id="IPR036610">
    <property type="entry name" value="PEBP-like_sf"/>
</dbReference>
<reference evidence="2 3" key="1">
    <citation type="submission" date="2019-07" db="EMBL/GenBank/DDBJ databases">
        <title>New Mycobacterium species.</title>
        <authorList>
            <person name="Tortoli E."/>
            <person name="Ghielmetti G."/>
            <person name="Friedel U."/>
            <person name="Trovato A."/>
        </authorList>
    </citation>
    <scope>NUCLEOTIDE SEQUENCE [LARGE SCALE GENOMIC DNA]</scope>
    <source>
        <strain evidence="2 3">16-83</strain>
    </source>
</reference>
<dbReference type="OrthoDB" id="9797506at2"/>
<dbReference type="InterPro" id="IPR005247">
    <property type="entry name" value="YbhB_YbcL/LppC-like"/>
</dbReference>
<comment type="caution">
    <text evidence="2">The sequence shown here is derived from an EMBL/GenBank/DDBJ whole genome shotgun (WGS) entry which is preliminary data.</text>
</comment>
<gene>
    <name evidence="2" type="ORF">FPZ47_22135</name>
</gene>
<dbReference type="InterPro" id="IPR008914">
    <property type="entry name" value="PEBP"/>
</dbReference>
<dbReference type="PANTHER" id="PTHR30289">
    <property type="entry name" value="UNCHARACTERIZED PROTEIN YBCL-RELATED"/>
    <property type="match status" value="1"/>
</dbReference>
<dbReference type="EMBL" id="VMQU01000124">
    <property type="protein sequence ID" value="TVS84221.1"/>
    <property type="molecule type" value="Genomic_DNA"/>
</dbReference>
<evidence type="ECO:0000313" key="3">
    <source>
        <dbReference type="Proteomes" id="UP000320513"/>
    </source>
</evidence>